<dbReference type="Proteomes" id="UP000019478">
    <property type="component" value="Unassembled WGS sequence"/>
</dbReference>
<feature type="region of interest" description="Disordered" evidence="1">
    <location>
        <begin position="1"/>
        <end position="50"/>
    </location>
</feature>
<evidence type="ECO:0000313" key="3">
    <source>
        <dbReference type="Proteomes" id="UP000019478"/>
    </source>
</evidence>
<protein>
    <submittedName>
        <fullName evidence="2">Uncharacterized protein</fullName>
    </submittedName>
</protein>
<dbReference type="AlphaFoldDB" id="W9X922"/>
<comment type="caution">
    <text evidence="2">The sequence shown here is derived from an EMBL/GenBank/DDBJ whole genome shotgun (WGS) entry which is preliminary data.</text>
</comment>
<proteinExistence type="predicted"/>
<feature type="region of interest" description="Disordered" evidence="1">
    <location>
        <begin position="57"/>
        <end position="76"/>
    </location>
</feature>
<dbReference type="OrthoDB" id="5426911at2759"/>
<organism evidence="2 3">
    <name type="scientific">Capronia epimyces CBS 606.96</name>
    <dbReference type="NCBI Taxonomy" id="1182542"/>
    <lineage>
        <taxon>Eukaryota</taxon>
        <taxon>Fungi</taxon>
        <taxon>Dikarya</taxon>
        <taxon>Ascomycota</taxon>
        <taxon>Pezizomycotina</taxon>
        <taxon>Eurotiomycetes</taxon>
        <taxon>Chaetothyriomycetidae</taxon>
        <taxon>Chaetothyriales</taxon>
        <taxon>Herpotrichiellaceae</taxon>
        <taxon>Capronia</taxon>
    </lineage>
</organism>
<dbReference type="GeneID" id="19174200"/>
<sequence>MDPKERKSWKPGPSASNNKTDNLSSENLSLQSFSSENLSSDHSDQNSLQISAQYLDQDTQSSPLSQGSPSYCGDESEVQELWQEVREFCTSNEIQPEFAPQSLYSSEMPSQLPPMPPIILSECLRNNNVHVLPVGMCEYMTPDEHFGKVGTVMRYIDVEVARQGLRSERGSREAVRLLIDQVFFDKPKRSAYKRVDDAKLWTGEISLEPEPVLVKRGQQHVQPEEKAHIQAQSAGGTSMPPPTALDTATFLRNKPAVSRATTKSVKPTLLRKKPAPSRAPNHDNSQTGKSPASHPPNAPTENLLYEFDIAEQTSAFLQELLPHTTFWLDRPRTTLIQVSENGVDGLEASRMFPYLTVVWQEEHEPFQHCHTRGSMIAACILSSHAKMLRMTPGAQQLSDLRHYIIVMEDNGLWFNVLQAKLKDEGSGCVVSWLDSGILPLHLGLFGSWVKNIHDWALTVWKPMILAAYSPEYLTCRGRSDFHEHDAENEAYAATSKWGEEDFTWTG</sequence>
<feature type="compositionally biased region" description="Polar residues" evidence="1">
    <location>
        <begin position="57"/>
        <end position="69"/>
    </location>
</feature>
<name>W9X922_9EURO</name>
<keyword evidence="3" id="KW-1185">Reference proteome</keyword>
<feature type="region of interest" description="Disordered" evidence="1">
    <location>
        <begin position="217"/>
        <end position="300"/>
    </location>
</feature>
<dbReference type="EMBL" id="AMGY01000011">
    <property type="protein sequence ID" value="EXJ76962.1"/>
    <property type="molecule type" value="Genomic_DNA"/>
</dbReference>
<gene>
    <name evidence="2" type="ORF">A1O3_10119</name>
</gene>
<evidence type="ECO:0000313" key="2">
    <source>
        <dbReference type="EMBL" id="EXJ76962.1"/>
    </source>
</evidence>
<feature type="compositionally biased region" description="Low complexity" evidence="1">
    <location>
        <begin position="22"/>
        <end position="38"/>
    </location>
</feature>
<dbReference type="RefSeq" id="XP_007738400.1">
    <property type="nucleotide sequence ID" value="XM_007740210.1"/>
</dbReference>
<evidence type="ECO:0000256" key="1">
    <source>
        <dbReference type="SAM" id="MobiDB-lite"/>
    </source>
</evidence>
<accession>W9X922</accession>
<dbReference type="HOGENOM" id="CLU_583941_0_0_1"/>
<reference evidence="2 3" key="1">
    <citation type="submission" date="2013-03" db="EMBL/GenBank/DDBJ databases">
        <title>The Genome Sequence of Capronia epimyces CBS 606.96.</title>
        <authorList>
            <consortium name="The Broad Institute Genomics Platform"/>
            <person name="Cuomo C."/>
            <person name="de Hoog S."/>
            <person name="Gorbushina A."/>
            <person name="Walker B."/>
            <person name="Young S.K."/>
            <person name="Zeng Q."/>
            <person name="Gargeya S."/>
            <person name="Fitzgerald M."/>
            <person name="Haas B."/>
            <person name="Abouelleil A."/>
            <person name="Allen A.W."/>
            <person name="Alvarado L."/>
            <person name="Arachchi H.M."/>
            <person name="Berlin A.M."/>
            <person name="Chapman S.B."/>
            <person name="Gainer-Dewar J."/>
            <person name="Goldberg J."/>
            <person name="Griggs A."/>
            <person name="Gujja S."/>
            <person name="Hansen M."/>
            <person name="Howarth C."/>
            <person name="Imamovic A."/>
            <person name="Ireland A."/>
            <person name="Larimer J."/>
            <person name="McCowan C."/>
            <person name="Murphy C."/>
            <person name="Pearson M."/>
            <person name="Poon T.W."/>
            <person name="Priest M."/>
            <person name="Roberts A."/>
            <person name="Saif S."/>
            <person name="Shea T."/>
            <person name="Sisk P."/>
            <person name="Sykes S."/>
            <person name="Wortman J."/>
            <person name="Nusbaum C."/>
            <person name="Birren B."/>
        </authorList>
    </citation>
    <scope>NUCLEOTIDE SEQUENCE [LARGE SCALE GENOMIC DNA]</scope>
    <source>
        <strain evidence="2 3">CBS 606.96</strain>
    </source>
</reference>